<dbReference type="InterPro" id="IPR035927">
    <property type="entry name" value="DUSP-like_sf"/>
</dbReference>
<accession>A0A1I7X9N3</accession>
<dbReference type="Gene3D" id="3.30.2230.10">
    <property type="entry name" value="DUSP-like"/>
    <property type="match status" value="1"/>
</dbReference>
<dbReference type="SUPFAM" id="SSF143791">
    <property type="entry name" value="DUSP-like"/>
    <property type="match status" value="1"/>
</dbReference>
<evidence type="ECO:0000313" key="3">
    <source>
        <dbReference type="Proteomes" id="UP000095283"/>
    </source>
</evidence>
<evidence type="ECO:0000259" key="2">
    <source>
        <dbReference type="PROSITE" id="PS51283"/>
    </source>
</evidence>
<proteinExistence type="predicted"/>
<dbReference type="GO" id="GO:0004843">
    <property type="term" value="F:cysteine-type deubiquitinase activity"/>
    <property type="evidence" value="ECO:0007669"/>
    <property type="project" value="InterPro"/>
</dbReference>
<feature type="transmembrane region" description="Helical" evidence="1">
    <location>
        <begin position="279"/>
        <end position="300"/>
    </location>
</feature>
<keyword evidence="3" id="KW-1185">Reference proteome</keyword>
<sequence>MTQIEEAGTDENSPMEGSVAKPARITIKELNQLIADVQEYPLQNDDKWFVVSYTWWSKVLETVKQGYVEDIPSIDNGSISDKSSDGYFLRANLAESIDFHLLPEPVFSRLRDVYGVEIEERDFIPRFVIEKAGKLVVEVYPRLVMVSFAADSSRFCVLRLQGSDTMVDLRDRALRELGLIDTPIDRMKFYISHGDKYELIDTSQQNLDNYFDTAQKVNFYIQSNKYRSQHLHLVHYQLLRCLLMLRMRTENGLSIMINQSYLVEVRRIRCMWFTESWKYLFHGISFAGDILVFFNFFIIIL</sequence>
<dbReference type="Proteomes" id="UP000095283">
    <property type="component" value="Unplaced"/>
</dbReference>
<keyword evidence="1" id="KW-0812">Transmembrane</keyword>
<dbReference type="Pfam" id="PF06337">
    <property type="entry name" value="DUSP"/>
    <property type="match status" value="1"/>
</dbReference>
<dbReference type="WBParaSite" id="Hba_14387">
    <property type="protein sequence ID" value="Hba_14387"/>
    <property type="gene ID" value="Hba_14387"/>
</dbReference>
<keyword evidence="1" id="KW-0472">Membrane</keyword>
<dbReference type="PROSITE" id="PS51283">
    <property type="entry name" value="DUSP"/>
    <property type="match status" value="1"/>
</dbReference>
<evidence type="ECO:0000313" key="4">
    <source>
        <dbReference type="WBParaSite" id="Hba_14387"/>
    </source>
</evidence>
<feature type="domain" description="DUSP" evidence="2">
    <location>
        <begin position="18"/>
        <end position="129"/>
    </location>
</feature>
<keyword evidence="1" id="KW-1133">Transmembrane helix</keyword>
<evidence type="ECO:0000256" key="1">
    <source>
        <dbReference type="SAM" id="Phobius"/>
    </source>
</evidence>
<reference evidence="4" key="1">
    <citation type="submission" date="2016-11" db="UniProtKB">
        <authorList>
            <consortium name="WormBaseParasite"/>
        </authorList>
    </citation>
    <scope>IDENTIFICATION</scope>
</reference>
<dbReference type="InterPro" id="IPR006615">
    <property type="entry name" value="Pept_C19_DUSP"/>
</dbReference>
<protein>
    <submittedName>
        <fullName evidence="4">DUSP domain-containing protein</fullName>
    </submittedName>
</protein>
<dbReference type="AlphaFoldDB" id="A0A1I7X9N3"/>
<dbReference type="SMART" id="SM00695">
    <property type="entry name" value="DUSP"/>
    <property type="match status" value="1"/>
</dbReference>
<name>A0A1I7X9N3_HETBA</name>
<organism evidence="3 4">
    <name type="scientific">Heterorhabditis bacteriophora</name>
    <name type="common">Entomopathogenic nematode worm</name>
    <dbReference type="NCBI Taxonomy" id="37862"/>
    <lineage>
        <taxon>Eukaryota</taxon>
        <taxon>Metazoa</taxon>
        <taxon>Ecdysozoa</taxon>
        <taxon>Nematoda</taxon>
        <taxon>Chromadorea</taxon>
        <taxon>Rhabditida</taxon>
        <taxon>Rhabditina</taxon>
        <taxon>Rhabditomorpha</taxon>
        <taxon>Strongyloidea</taxon>
        <taxon>Heterorhabditidae</taxon>
        <taxon>Heterorhabditis</taxon>
    </lineage>
</organism>